<dbReference type="AlphaFoldDB" id="A0A343TJF5"/>
<dbReference type="OrthoDB" id="42009at2157"/>
<evidence type="ECO:0000313" key="1">
    <source>
        <dbReference type="EMBL" id="AUX09227.1"/>
    </source>
</evidence>
<gene>
    <name evidence="1" type="ORF">AArcSl_1598</name>
</gene>
<accession>A0A343TJF5</accession>
<dbReference type="Proteomes" id="UP000263012">
    <property type="component" value="Chromosome"/>
</dbReference>
<organism evidence="1 2">
    <name type="scientific">Halalkaliarchaeum desulfuricum</name>
    <dbReference type="NCBI Taxonomy" id="2055893"/>
    <lineage>
        <taxon>Archaea</taxon>
        <taxon>Methanobacteriati</taxon>
        <taxon>Methanobacteriota</taxon>
        <taxon>Stenosarchaea group</taxon>
        <taxon>Halobacteria</taxon>
        <taxon>Halobacteriales</taxon>
        <taxon>Haloferacaceae</taxon>
        <taxon>Halalkaliarchaeum</taxon>
    </lineage>
</organism>
<reference evidence="2" key="1">
    <citation type="submission" date="2017-11" db="EMBL/GenBank/DDBJ databases">
        <title>Phenotypic and genomic properties of facultatively anaerobic sulfur-reducing natronoarchaea from hypersaline soda lakes.</title>
        <authorList>
            <person name="Sorokin D.Y."/>
            <person name="Kublanov I.V."/>
            <person name="Roman P."/>
            <person name="Sinninghe Damste J.S."/>
            <person name="Golyshin P.N."/>
            <person name="Rojo D."/>
            <person name="Ciordia S."/>
            <person name="Mena M.D.C."/>
            <person name="Ferrer M."/>
            <person name="Messina E."/>
            <person name="Smedile F."/>
            <person name="La Spada G."/>
            <person name="La Cono V."/>
            <person name="Yakimov M.M."/>
        </authorList>
    </citation>
    <scope>NUCLEOTIDE SEQUENCE [LARGE SCALE GENOMIC DNA]</scope>
    <source>
        <strain evidence="2">AArc-Sl</strain>
    </source>
</reference>
<sequence length="173" mass="19125">MVTAPLIGDTLPGGSGIGSVLVGRACATEVIDVLIEQFDEETADELAETLDEKGFWGPAMPLSSMYEMLDNGDNRWVAPADQVTPHLQLKFVRDEFDRAPLENAITARIGSEAISVGPLELQIAYKLHLGAQKDIEDAVHLYALFEESLSVPRLEEWVTRLNVEDEYARLKRA</sequence>
<dbReference type="KEGG" id="hdf:AArcSl_1598"/>
<proteinExistence type="predicted"/>
<dbReference type="GeneID" id="37877949"/>
<dbReference type="EMBL" id="CP025066">
    <property type="protein sequence ID" value="AUX09227.1"/>
    <property type="molecule type" value="Genomic_DNA"/>
</dbReference>
<name>A0A343TJF5_9EURY</name>
<evidence type="ECO:0000313" key="2">
    <source>
        <dbReference type="Proteomes" id="UP000263012"/>
    </source>
</evidence>
<dbReference type="RefSeq" id="WP_217563514.1">
    <property type="nucleotide sequence ID" value="NZ_CP025066.1"/>
</dbReference>
<protein>
    <submittedName>
        <fullName evidence="1">Uncharacterized protein</fullName>
    </submittedName>
</protein>
<keyword evidence="2" id="KW-1185">Reference proteome</keyword>